<sequence>MVVAKQSPYEEFRLQRVEENKKRMEALNLPRLSRNLNSKISIKTSPMKKSPLRTREKQLVIVRRSSRISNSSSSTPVYKEIDVERVRIPRRVCSSRRRDFSNRVYVSEECREEAISRAEKLQDDLGTDFPIFVKSMLPSHVSGGFWLGLPSYFCKSELRNQDGVMTLIDEEGEEFETVYLARKTGLSGGWMGFAIAHNLAYGDALVFQLVRPNAFKIYITRVGSSEESSKI</sequence>
<organism evidence="7 8">
    <name type="scientific">Arabis alpina</name>
    <name type="common">Alpine rock-cress</name>
    <dbReference type="NCBI Taxonomy" id="50452"/>
    <lineage>
        <taxon>Eukaryota</taxon>
        <taxon>Viridiplantae</taxon>
        <taxon>Streptophyta</taxon>
        <taxon>Embryophyta</taxon>
        <taxon>Tracheophyta</taxon>
        <taxon>Spermatophyta</taxon>
        <taxon>Magnoliopsida</taxon>
        <taxon>eudicotyledons</taxon>
        <taxon>Gunneridae</taxon>
        <taxon>Pentapetalae</taxon>
        <taxon>rosids</taxon>
        <taxon>malvids</taxon>
        <taxon>Brassicales</taxon>
        <taxon>Brassicaceae</taxon>
        <taxon>Arabideae</taxon>
        <taxon>Arabis</taxon>
    </lineage>
</organism>
<dbReference type="eggNOG" id="ENOG502QRAZ">
    <property type="taxonomic scope" value="Eukaryota"/>
</dbReference>
<evidence type="ECO:0000313" key="7">
    <source>
        <dbReference type="EMBL" id="KFK31824.1"/>
    </source>
</evidence>
<dbReference type="Proteomes" id="UP000029120">
    <property type="component" value="Chromosome 6"/>
</dbReference>
<dbReference type="OMA" id="YKEASCC"/>
<evidence type="ECO:0000256" key="3">
    <source>
        <dbReference type="ARBA" id="ARBA00023125"/>
    </source>
</evidence>
<dbReference type="AlphaFoldDB" id="A0A087GPM2"/>
<dbReference type="EMBL" id="CM002874">
    <property type="protein sequence ID" value="KFK31824.1"/>
    <property type="molecule type" value="Genomic_DNA"/>
</dbReference>
<dbReference type="OrthoDB" id="1909330at2759"/>
<feature type="domain" description="TF-B3" evidence="6">
    <location>
        <begin position="132"/>
        <end position="223"/>
    </location>
</feature>
<dbReference type="Gene3D" id="2.40.330.10">
    <property type="entry name" value="DNA-binding pseudobarrel domain"/>
    <property type="match status" value="1"/>
</dbReference>
<dbReference type="GO" id="GO:0005634">
    <property type="term" value="C:nucleus"/>
    <property type="evidence" value="ECO:0007669"/>
    <property type="project" value="UniProtKB-SubCell"/>
</dbReference>
<dbReference type="InterPro" id="IPR044837">
    <property type="entry name" value="REM16-like"/>
</dbReference>
<comment type="subcellular location">
    <subcellularLocation>
        <location evidence="1">Nucleus</location>
    </subcellularLocation>
</comment>
<evidence type="ECO:0000256" key="2">
    <source>
        <dbReference type="ARBA" id="ARBA00023015"/>
    </source>
</evidence>
<name>A0A087GPM2_ARAAL</name>
<dbReference type="PROSITE" id="PS50863">
    <property type="entry name" value="B3"/>
    <property type="match status" value="1"/>
</dbReference>
<evidence type="ECO:0000256" key="4">
    <source>
        <dbReference type="ARBA" id="ARBA00023163"/>
    </source>
</evidence>
<proteinExistence type="predicted"/>
<keyword evidence="8" id="KW-1185">Reference proteome</keyword>
<keyword evidence="3" id="KW-0238">DNA-binding</keyword>
<dbReference type="SMART" id="SM01019">
    <property type="entry name" value="B3"/>
    <property type="match status" value="1"/>
</dbReference>
<accession>A0A087GPM2</accession>
<gene>
    <name evidence="7" type="ordered locus">AALP_Aa6g163200</name>
</gene>
<reference evidence="8" key="1">
    <citation type="journal article" date="2015" name="Nat. Plants">
        <title>Genome expansion of Arabis alpina linked with retrotransposition and reduced symmetric DNA methylation.</title>
        <authorList>
            <person name="Willing E.M."/>
            <person name="Rawat V."/>
            <person name="Mandakova T."/>
            <person name="Maumus F."/>
            <person name="James G.V."/>
            <person name="Nordstroem K.J."/>
            <person name="Becker C."/>
            <person name="Warthmann N."/>
            <person name="Chica C."/>
            <person name="Szarzynska B."/>
            <person name="Zytnicki M."/>
            <person name="Albani M.C."/>
            <person name="Kiefer C."/>
            <person name="Bergonzi S."/>
            <person name="Castaings L."/>
            <person name="Mateos J.L."/>
            <person name="Berns M.C."/>
            <person name="Bujdoso N."/>
            <person name="Piofczyk T."/>
            <person name="de Lorenzo L."/>
            <person name="Barrero-Sicilia C."/>
            <person name="Mateos I."/>
            <person name="Piednoel M."/>
            <person name="Hagmann J."/>
            <person name="Chen-Min-Tao R."/>
            <person name="Iglesias-Fernandez R."/>
            <person name="Schuster S.C."/>
            <person name="Alonso-Blanco C."/>
            <person name="Roudier F."/>
            <person name="Carbonero P."/>
            <person name="Paz-Ares J."/>
            <person name="Davis S.J."/>
            <person name="Pecinka A."/>
            <person name="Quesneville H."/>
            <person name="Colot V."/>
            <person name="Lysak M.A."/>
            <person name="Weigel D."/>
            <person name="Coupland G."/>
            <person name="Schneeberger K."/>
        </authorList>
    </citation>
    <scope>NUCLEOTIDE SEQUENCE [LARGE SCALE GENOMIC DNA]</scope>
    <source>
        <strain evidence="8">cv. Pajares</strain>
    </source>
</reference>
<dbReference type="PANTHER" id="PTHR31391">
    <property type="entry name" value="B3 DOMAIN-CONTAINING PROTEIN OS11G0197600-RELATED"/>
    <property type="match status" value="1"/>
</dbReference>
<keyword evidence="2" id="KW-0805">Transcription regulation</keyword>
<dbReference type="Gramene" id="KFK31824">
    <property type="protein sequence ID" value="KFK31824"/>
    <property type="gene ID" value="AALP_AA6G163200"/>
</dbReference>
<evidence type="ECO:0000256" key="5">
    <source>
        <dbReference type="ARBA" id="ARBA00023242"/>
    </source>
</evidence>
<keyword evidence="5" id="KW-0539">Nucleus</keyword>
<dbReference type="InterPro" id="IPR003340">
    <property type="entry name" value="B3_DNA-bd"/>
</dbReference>
<dbReference type="InterPro" id="IPR015300">
    <property type="entry name" value="DNA-bd_pseudobarrel_sf"/>
</dbReference>
<dbReference type="CDD" id="cd10017">
    <property type="entry name" value="B3_DNA"/>
    <property type="match status" value="1"/>
</dbReference>
<evidence type="ECO:0000259" key="6">
    <source>
        <dbReference type="PROSITE" id="PS50863"/>
    </source>
</evidence>
<protein>
    <recommendedName>
        <fullName evidence="6">TF-B3 domain-containing protein</fullName>
    </recommendedName>
</protein>
<evidence type="ECO:0000313" key="8">
    <source>
        <dbReference type="Proteomes" id="UP000029120"/>
    </source>
</evidence>
<keyword evidence="4" id="KW-0804">Transcription</keyword>
<dbReference type="PANTHER" id="PTHR31391:SF4">
    <property type="entry name" value="B3 DOMAIN-CONTAINING PROTEIN OS03G0184500"/>
    <property type="match status" value="1"/>
</dbReference>
<dbReference type="SUPFAM" id="SSF101936">
    <property type="entry name" value="DNA-binding pseudobarrel domain"/>
    <property type="match status" value="1"/>
</dbReference>
<dbReference type="Pfam" id="PF02362">
    <property type="entry name" value="B3"/>
    <property type="match status" value="1"/>
</dbReference>
<evidence type="ECO:0000256" key="1">
    <source>
        <dbReference type="ARBA" id="ARBA00004123"/>
    </source>
</evidence>
<dbReference type="GO" id="GO:0003677">
    <property type="term" value="F:DNA binding"/>
    <property type="evidence" value="ECO:0007669"/>
    <property type="project" value="UniProtKB-KW"/>
</dbReference>